<dbReference type="PROSITE" id="PS50939">
    <property type="entry name" value="CYTOCHROME_B561"/>
    <property type="match status" value="1"/>
</dbReference>
<dbReference type="Proteomes" id="UP000007879">
    <property type="component" value="Unassembled WGS sequence"/>
</dbReference>
<evidence type="ECO:0000256" key="3">
    <source>
        <dbReference type="ARBA" id="ARBA00022692"/>
    </source>
</evidence>
<dbReference type="EnsemblMetazoa" id="XM_019999821.1">
    <property type="protein sequence ID" value="XP_019855380.1"/>
    <property type="gene ID" value="LOC105313742"/>
</dbReference>
<dbReference type="PANTHER" id="PTHR23130:SF171">
    <property type="entry name" value="OS01G0895300 PROTEIN"/>
    <property type="match status" value="1"/>
</dbReference>
<reference evidence="12" key="2">
    <citation type="submission" date="2024-06" db="UniProtKB">
        <authorList>
            <consortium name="EnsemblMetazoa"/>
        </authorList>
    </citation>
    <scope>IDENTIFICATION</scope>
</reference>
<keyword evidence="5" id="KW-0249">Electron transport</keyword>
<feature type="signal peptide" evidence="9">
    <location>
        <begin position="1"/>
        <end position="18"/>
    </location>
</feature>
<evidence type="ECO:0000259" key="11">
    <source>
        <dbReference type="PROSITE" id="PS50939"/>
    </source>
</evidence>
<evidence type="ECO:0000256" key="4">
    <source>
        <dbReference type="ARBA" id="ARBA00022729"/>
    </source>
</evidence>
<keyword evidence="6 8" id="KW-1133">Transmembrane helix</keyword>
<evidence type="ECO:0000256" key="9">
    <source>
        <dbReference type="SAM" id="SignalP"/>
    </source>
</evidence>
<evidence type="ECO:0000313" key="12">
    <source>
        <dbReference type="EnsemblMetazoa" id="XP_019855380.1"/>
    </source>
</evidence>
<feature type="transmembrane region" description="Helical" evidence="8">
    <location>
        <begin position="248"/>
        <end position="270"/>
    </location>
</feature>
<evidence type="ECO:0000256" key="1">
    <source>
        <dbReference type="ARBA" id="ARBA00004370"/>
    </source>
</evidence>
<organism evidence="12 13">
    <name type="scientific">Amphimedon queenslandica</name>
    <name type="common">Sponge</name>
    <dbReference type="NCBI Taxonomy" id="400682"/>
    <lineage>
        <taxon>Eukaryota</taxon>
        <taxon>Metazoa</taxon>
        <taxon>Porifera</taxon>
        <taxon>Demospongiae</taxon>
        <taxon>Heteroscleromorpha</taxon>
        <taxon>Haplosclerida</taxon>
        <taxon>Niphatidae</taxon>
        <taxon>Amphimedon</taxon>
    </lineage>
</organism>
<dbReference type="InterPro" id="IPR006593">
    <property type="entry name" value="Cyt_b561/ferric_Rdtase_TM"/>
</dbReference>
<keyword evidence="3 8" id="KW-0812">Transmembrane</keyword>
<feature type="transmembrane region" description="Helical" evidence="8">
    <location>
        <begin position="214"/>
        <end position="236"/>
    </location>
</feature>
<reference evidence="13" key="1">
    <citation type="journal article" date="2010" name="Nature">
        <title>The Amphimedon queenslandica genome and the evolution of animal complexity.</title>
        <authorList>
            <person name="Srivastava M."/>
            <person name="Simakov O."/>
            <person name="Chapman J."/>
            <person name="Fahey B."/>
            <person name="Gauthier M.E."/>
            <person name="Mitros T."/>
            <person name="Richards G.S."/>
            <person name="Conaco C."/>
            <person name="Dacre M."/>
            <person name="Hellsten U."/>
            <person name="Larroux C."/>
            <person name="Putnam N.H."/>
            <person name="Stanke M."/>
            <person name="Adamska M."/>
            <person name="Darling A."/>
            <person name="Degnan S.M."/>
            <person name="Oakley T.H."/>
            <person name="Plachetzki D.C."/>
            <person name="Zhai Y."/>
            <person name="Adamski M."/>
            <person name="Calcino A."/>
            <person name="Cummins S.F."/>
            <person name="Goodstein D.M."/>
            <person name="Harris C."/>
            <person name="Jackson D.J."/>
            <person name="Leys S.P."/>
            <person name="Shu S."/>
            <person name="Woodcroft B.J."/>
            <person name="Vervoort M."/>
            <person name="Kosik K.S."/>
            <person name="Manning G."/>
            <person name="Degnan B.M."/>
            <person name="Rokhsar D.S."/>
        </authorList>
    </citation>
    <scope>NUCLEOTIDE SEQUENCE [LARGE SCALE GENOMIC DNA]</scope>
</reference>
<evidence type="ECO:0000256" key="5">
    <source>
        <dbReference type="ARBA" id="ARBA00022982"/>
    </source>
</evidence>
<feature type="transmembrane region" description="Helical" evidence="8">
    <location>
        <begin position="362"/>
        <end position="385"/>
    </location>
</feature>
<dbReference type="AlphaFoldDB" id="A0AAN0JED6"/>
<feature type="domain" description="DOMON" evidence="10">
    <location>
        <begin position="46"/>
        <end position="167"/>
    </location>
</feature>
<keyword evidence="13" id="KW-1185">Reference proteome</keyword>
<evidence type="ECO:0000313" key="13">
    <source>
        <dbReference type="Proteomes" id="UP000007879"/>
    </source>
</evidence>
<comment type="subcellular location">
    <subcellularLocation>
        <location evidence="1">Membrane</location>
    </subcellularLocation>
</comment>
<evidence type="ECO:0000259" key="10">
    <source>
        <dbReference type="PROSITE" id="PS50836"/>
    </source>
</evidence>
<evidence type="ECO:0000256" key="8">
    <source>
        <dbReference type="SAM" id="Phobius"/>
    </source>
</evidence>
<feature type="transmembrane region" description="Helical" evidence="8">
    <location>
        <begin position="434"/>
        <end position="458"/>
    </location>
</feature>
<evidence type="ECO:0000256" key="6">
    <source>
        <dbReference type="ARBA" id="ARBA00022989"/>
    </source>
</evidence>
<evidence type="ECO:0000256" key="2">
    <source>
        <dbReference type="ARBA" id="ARBA00022448"/>
    </source>
</evidence>
<feature type="transmembrane region" description="Helical" evidence="8">
    <location>
        <begin position="323"/>
        <end position="350"/>
    </location>
</feature>
<keyword evidence="4 9" id="KW-0732">Signal</keyword>
<evidence type="ECO:0000256" key="7">
    <source>
        <dbReference type="ARBA" id="ARBA00023136"/>
    </source>
</evidence>
<feature type="chain" id="PRO_5042988779" description="Cytochrome b561 domain-containing protein" evidence="9">
    <location>
        <begin position="19"/>
        <end position="463"/>
    </location>
</feature>
<dbReference type="GO" id="GO:0016020">
    <property type="term" value="C:membrane"/>
    <property type="evidence" value="ECO:0007669"/>
    <property type="project" value="UniProtKB-SubCell"/>
</dbReference>
<dbReference type="Gene3D" id="1.20.120.1770">
    <property type="match status" value="1"/>
</dbReference>
<accession>A0AAN0JED6</accession>
<dbReference type="PANTHER" id="PTHR23130">
    <property type="entry name" value="CYTOCHROME B561 AND DOMON DOMAIN-CONTAINING PROTEIN"/>
    <property type="match status" value="1"/>
</dbReference>
<proteinExistence type="predicted"/>
<feature type="domain" description="Cytochrome b561" evidence="11">
    <location>
        <begin position="175"/>
        <end position="384"/>
    </location>
</feature>
<dbReference type="RefSeq" id="XP_019855380.1">
    <property type="nucleotide sequence ID" value="XM_019999821.1"/>
</dbReference>
<dbReference type="CDD" id="cd08760">
    <property type="entry name" value="Cyt_b561_FRRS1_like"/>
    <property type="match status" value="1"/>
</dbReference>
<keyword evidence="2" id="KW-0813">Transport</keyword>
<dbReference type="InterPro" id="IPR005018">
    <property type="entry name" value="DOMON_domain"/>
</dbReference>
<keyword evidence="7 8" id="KW-0472">Membrane</keyword>
<name>A0AAN0JED6_AMPQE</name>
<dbReference type="PROSITE" id="PS50836">
    <property type="entry name" value="DOMON"/>
    <property type="match status" value="1"/>
</dbReference>
<evidence type="ECO:0008006" key="14">
    <source>
        <dbReference type="Google" id="ProtNLM"/>
    </source>
</evidence>
<feature type="transmembrane region" description="Helical" evidence="8">
    <location>
        <begin position="290"/>
        <end position="311"/>
    </location>
</feature>
<dbReference type="GeneID" id="105313742"/>
<protein>
    <recommendedName>
        <fullName evidence="14">Cytochrome b561 domain-containing protein</fullName>
    </recommendedName>
</protein>
<dbReference type="SMART" id="SM00665">
    <property type="entry name" value="B561"/>
    <property type="match status" value="1"/>
</dbReference>
<dbReference type="Pfam" id="PF03351">
    <property type="entry name" value="DOMON"/>
    <property type="match status" value="1"/>
</dbReference>
<sequence>MSPFSLSLLFLLFGASFTQFNKKCPPESGEKLLDRDNVLLLTQPDCDYRVAMGPNDNDPEFLDIYLEGSRPGWVAVGFSLDRAMGHSDVMGCKQDESGNVGVIDSWNGVNPSLANKIDPNQEGMCNYSSSYADGKFSCYFSRYYGVINEGFDYDLHNRYYILLGCSTTKSDLDVNFPYHQPNFPAISDSMLHPFGNGTDTASGKPTFEKRMIRAHGVLMVIAYPVLLLTAVFFAAWMKPTMPKMWFQVHRALTLASLVVSLTAFAVVFIANKNNPTPGIINLHDCGTKTTHFAFGIIAVFLHVLNPLIAIIRCKPDNPNRWIFNLVHGAGIGLLTEIIGLINIGLGAAIFQTNCATVSSTNVMLWLYIAWIVIVLGTQSFLYIYFTYKALRGEVDNAPLLVKVLLTKIIIRSSYQSLNEDTKSDPEESKADNVIRYSVLCFQLATTLIIALIMIVFIIDLDFE</sequence>